<feature type="transmembrane region" description="Helical" evidence="4">
    <location>
        <begin position="375"/>
        <end position="396"/>
    </location>
</feature>
<dbReference type="PROSITE" id="PS50850">
    <property type="entry name" value="MFS"/>
    <property type="match status" value="1"/>
</dbReference>
<dbReference type="Proteomes" id="UP000605848">
    <property type="component" value="Unassembled WGS sequence"/>
</dbReference>
<protein>
    <submittedName>
        <fullName evidence="6">MFS transporter</fullName>
    </submittedName>
</protein>
<organism evidence="6 7">
    <name type="scientific">Microvirga aerilata</name>
    <dbReference type="NCBI Taxonomy" id="670292"/>
    <lineage>
        <taxon>Bacteria</taxon>
        <taxon>Pseudomonadati</taxon>
        <taxon>Pseudomonadota</taxon>
        <taxon>Alphaproteobacteria</taxon>
        <taxon>Hyphomicrobiales</taxon>
        <taxon>Methylobacteriaceae</taxon>
        <taxon>Microvirga</taxon>
    </lineage>
</organism>
<dbReference type="InterPro" id="IPR020846">
    <property type="entry name" value="MFS_dom"/>
</dbReference>
<feature type="transmembrane region" description="Helical" evidence="4">
    <location>
        <begin position="12"/>
        <end position="34"/>
    </location>
</feature>
<evidence type="ECO:0000256" key="1">
    <source>
        <dbReference type="ARBA" id="ARBA00022692"/>
    </source>
</evidence>
<keyword evidence="7" id="KW-1185">Reference proteome</keyword>
<feature type="transmembrane region" description="Helical" evidence="4">
    <location>
        <begin position="308"/>
        <end position="330"/>
    </location>
</feature>
<dbReference type="GO" id="GO:0022857">
    <property type="term" value="F:transmembrane transporter activity"/>
    <property type="evidence" value="ECO:0007669"/>
    <property type="project" value="InterPro"/>
</dbReference>
<keyword evidence="1 4" id="KW-0812">Transmembrane</keyword>
<accession>A0A936ZDV0</accession>
<feature type="transmembrane region" description="Helical" evidence="4">
    <location>
        <begin position="212"/>
        <end position="233"/>
    </location>
</feature>
<comment type="caution">
    <text evidence="6">The sequence shown here is derived from an EMBL/GenBank/DDBJ whole genome shotgun (WGS) entry which is preliminary data.</text>
</comment>
<evidence type="ECO:0000256" key="3">
    <source>
        <dbReference type="ARBA" id="ARBA00023136"/>
    </source>
</evidence>
<dbReference type="InterPro" id="IPR050327">
    <property type="entry name" value="Proton-linked_MCT"/>
</dbReference>
<feature type="transmembrane region" description="Helical" evidence="4">
    <location>
        <begin position="77"/>
        <end position="95"/>
    </location>
</feature>
<dbReference type="EMBL" id="JAEQMY010000017">
    <property type="protein sequence ID" value="MBL0405019.1"/>
    <property type="molecule type" value="Genomic_DNA"/>
</dbReference>
<feature type="domain" description="Major facilitator superfamily (MFS) profile" evidence="5">
    <location>
        <begin position="11"/>
        <end position="400"/>
    </location>
</feature>
<feature type="transmembrane region" description="Helical" evidence="4">
    <location>
        <begin position="171"/>
        <end position="191"/>
    </location>
</feature>
<dbReference type="Gene3D" id="1.20.1250.20">
    <property type="entry name" value="MFS general substrate transporter like domains"/>
    <property type="match status" value="1"/>
</dbReference>
<sequence length="400" mass="42242">MSPSGSMPWRIVSALSITHLVSYGTLFYAFALLIEPMERDLGWSKTALTAAFSLALVSSAFFALPVGRLIDRGYGRAVMTGGSVLAALLLVLWALTESYPAFVLIWLAMGAAMSALFYDAGFAVLALNLGLLARRGITIITLVAGFASTVFIPLLHILIEHYGWRGTILAMAALNIGICALLHASSIPAASKPPRHESGSRAVLPSLSNPRCVLVLPAFWLFVVTNVLQGIISTGLPIHLIPIFLERGFSIDAAVAAYAVIGPAQVAARFLTGFGERAMSLRGIGVATMALSALAFLLLPFVPAGSWLILAFAGLYGASNGMLTIVKALLPPELFGREDYGAIQGMIAMPVRIAMAAAPFAFGALWAWWGSYDAVVALCLGMALCSLATFVLNLALAKEP</sequence>
<dbReference type="PANTHER" id="PTHR11360:SF308">
    <property type="entry name" value="BLL3089 PROTEIN"/>
    <property type="match status" value="1"/>
</dbReference>
<feature type="transmembrane region" description="Helical" evidence="4">
    <location>
        <begin position="139"/>
        <end position="159"/>
    </location>
</feature>
<name>A0A936ZDV0_9HYPH</name>
<dbReference type="InterPro" id="IPR036259">
    <property type="entry name" value="MFS_trans_sf"/>
</dbReference>
<evidence type="ECO:0000259" key="5">
    <source>
        <dbReference type="PROSITE" id="PS50850"/>
    </source>
</evidence>
<feature type="transmembrane region" description="Helical" evidence="4">
    <location>
        <begin position="101"/>
        <end position="127"/>
    </location>
</feature>
<keyword evidence="2 4" id="KW-1133">Transmembrane helix</keyword>
<dbReference type="SUPFAM" id="SSF103473">
    <property type="entry name" value="MFS general substrate transporter"/>
    <property type="match status" value="1"/>
</dbReference>
<dbReference type="PANTHER" id="PTHR11360">
    <property type="entry name" value="MONOCARBOXYLATE TRANSPORTER"/>
    <property type="match status" value="1"/>
</dbReference>
<feature type="transmembrane region" description="Helical" evidence="4">
    <location>
        <begin position="253"/>
        <end position="271"/>
    </location>
</feature>
<dbReference type="AlphaFoldDB" id="A0A936ZDV0"/>
<dbReference type="Pfam" id="PF07690">
    <property type="entry name" value="MFS_1"/>
    <property type="match status" value="1"/>
</dbReference>
<keyword evidence="3 4" id="KW-0472">Membrane</keyword>
<feature type="transmembrane region" description="Helical" evidence="4">
    <location>
        <begin position="283"/>
        <end position="302"/>
    </location>
</feature>
<dbReference type="InterPro" id="IPR011701">
    <property type="entry name" value="MFS"/>
</dbReference>
<reference evidence="6" key="1">
    <citation type="submission" date="2021-01" db="EMBL/GenBank/DDBJ databases">
        <title>Microvirga sp.</title>
        <authorList>
            <person name="Kim M.K."/>
        </authorList>
    </citation>
    <scope>NUCLEOTIDE SEQUENCE</scope>
    <source>
        <strain evidence="6">5420S-16</strain>
    </source>
</reference>
<gene>
    <name evidence="6" type="ORF">JKG68_13665</name>
</gene>
<evidence type="ECO:0000313" key="7">
    <source>
        <dbReference type="Proteomes" id="UP000605848"/>
    </source>
</evidence>
<feature type="transmembrane region" description="Helical" evidence="4">
    <location>
        <begin position="46"/>
        <end position="65"/>
    </location>
</feature>
<evidence type="ECO:0000256" key="4">
    <source>
        <dbReference type="SAM" id="Phobius"/>
    </source>
</evidence>
<evidence type="ECO:0000256" key="2">
    <source>
        <dbReference type="ARBA" id="ARBA00022989"/>
    </source>
</evidence>
<feature type="transmembrane region" description="Helical" evidence="4">
    <location>
        <begin position="351"/>
        <end position="369"/>
    </location>
</feature>
<proteinExistence type="predicted"/>
<dbReference type="RefSeq" id="WP_202060298.1">
    <property type="nucleotide sequence ID" value="NZ_JAEQMY010000017.1"/>
</dbReference>
<evidence type="ECO:0000313" key="6">
    <source>
        <dbReference type="EMBL" id="MBL0405019.1"/>
    </source>
</evidence>